<dbReference type="OrthoDB" id="5395at2759"/>
<gene>
    <name evidence="2" type="ORF">FVE85_6728</name>
</gene>
<dbReference type="EMBL" id="VRMN01000001">
    <property type="protein sequence ID" value="KAA8499143.1"/>
    <property type="molecule type" value="Genomic_DNA"/>
</dbReference>
<protein>
    <submittedName>
        <fullName evidence="2">Uncharacterized protein</fullName>
    </submittedName>
</protein>
<evidence type="ECO:0000313" key="2">
    <source>
        <dbReference type="EMBL" id="KAA8499143.1"/>
    </source>
</evidence>
<keyword evidence="1" id="KW-1133">Transmembrane helix</keyword>
<keyword evidence="3" id="KW-1185">Reference proteome</keyword>
<keyword evidence="1" id="KW-0812">Transmembrane</keyword>
<feature type="transmembrane region" description="Helical" evidence="1">
    <location>
        <begin position="88"/>
        <end position="108"/>
    </location>
</feature>
<sequence>MATASGARGLAALSRAMRTRRNAVLRGGGGPLDGPVMSLRWSARMRELSGVKTPTEPPTAPLPIEHEIDFSSDLSSPYDINLVETVSGYQVVGAFVLFFGSFYILHLYSKHTAMPRYLDPQFTFRETPYDYENSSSVYGDLWKAGMEDRVRKAEGLVGLTPEQSMLRKRLMSQPNLSKE</sequence>
<comment type="caution">
    <text evidence="2">The sequence shown here is derived from an EMBL/GenBank/DDBJ whole genome shotgun (WGS) entry which is preliminary data.</text>
</comment>
<reference evidence="3" key="1">
    <citation type="journal article" date="2019" name="Nat. Commun.">
        <title>Expansion of phycobilisome linker gene families in mesophilic red algae.</title>
        <authorList>
            <person name="Lee J."/>
            <person name="Kim D."/>
            <person name="Bhattacharya D."/>
            <person name="Yoon H.S."/>
        </authorList>
    </citation>
    <scope>NUCLEOTIDE SEQUENCE [LARGE SCALE GENOMIC DNA]</scope>
    <source>
        <strain evidence="3">CCMP 1328</strain>
    </source>
</reference>
<proteinExistence type="predicted"/>
<dbReference type="AlphaFoldDB" id="A0A5J4Z8I4"/>
<organism evidence="2 3">
    <name type="scientific">Porphyridium purpureum</name>
    <name type="common">Red alga</name>
    <name type="synonym">Porphyridium cruentum</name>
    <dbReference type="NCBI Taxonomy" id="35688"/>
    <lineage>
        <taxon>Eukaryota</taxon>
        <taxon>Rhodophyta</taxon>
        <taxon>Bangiophyceae</taxon>
        <taxon>Porphyridiales</taxon>
        <taxon>Porphyridiaceae</taxon>
        <taxon>Porphyridium</taxon>
    </lineage>
</organism>
<name>A0A5J4Z8I4_PORPP</name>
<evidence type="ECO:0000313" key="3">
    <source>
        <dbReference type="Proteomes" id="UP000324585"/>
    </source>
</evidence>
<accession>A0A5J4Z8I4</accession>
<evidence type="ECO:0000256" key="1">
    <source>
        <dbReference type="SAM" id="Phobius"/>
    </source>
</evidence>
<keyword evidence="1" id="KW-0472">Membrane</keyword>
<dbReference type="Proteomes" id="UP000324585">
    <property type="component" value="Unassembled WGS sequence"/>
</dbReference>